<gene>
    <name evidence="1" type="ORF">H5V44_01850</name>
</gene>
<dbReference type="EMBL" id="JACKXD010000001">
    <property type="protein sequence ID" value="MBB6645055.1"/>
    <property type="molecule type" value="Genomic_DNA"/>
</dbReference>
<sequence>MTSLERVPTDVPIQDGQEVVVDPGDPWPSAYRGSKYSLISSRKHHQLVMAWQYDDLQLFFEPPSGLFEALRDIGKRDGKGSVVITAGREVLTKVEADRYDRLDRAPVSDGWILTYVGKLRGEPTLDGINVNPKPPKNPPVAVWEGFPFNHGETWSVSAQNELLWIWEGRNYSYRFQSAFDHPELIQRYREYRQPPGRVYVTEFGHIWVNIPPDSVPETRSDEINTMYAEWKREANRAQKSAIQRLVRRRLEATGDGNTEDGQLPVHLGRVDRFDDGLIPCAIVDDNRYFVETSRRQEMQ</sequence>
<comment type="caution">
    <text evidence="1">The sequence shown here is derived from an EMBL/GenBank/DDBJ whole genome shotgun (WGS) entry which is preliminary data.</text>
</comment>
<dbReference type="AlphaFoldDB" id="A0A7J9SDQ5"/>
<dbReference type="Proteomes" id="UP000546257">
    <property type="component" value="Unassembled WGS sequence"/>
</dbReference>
<evidence type="ECO:0000313" key="2">
    <source>
        <dbReference type="Proteomes" id="UP000546257"/>
    </source>
</evidence>
<keyword evidence="2" id="KW-1185">Reference proteome</keyword>
<proteinExistence type="predicted"/>
<reference evidence="1 2" key="1">
    <citation type="submission" date="2020-08" db="EMBL/GenBank/DDBJ databases">
        <authorList>
            <person name="Seo M.-J."/>
        </authorList>
    </citation>
    <scope>NUCLEOTIDE SEQUENCE [LARGE SCALE GENOMIC DNA]</scope>
    <source>
        <strain evidence="1 2">MBLA0160</strain>
    </source>
</reference>
<evidence type="ECO:0000313" key="1">
    <source>
        <dbReference type="EMBL" id="MBB6645055.1"/>
    </source>
</evidence>
<organism evidence="1 2">
    <name type="scientific">Halobellus ruber</name>
    <dbReference type="NCBI Taxonomy" id="2761102"/>
    <lineage>
        <taxon>Archaea</taxon>
        <taxon>Methanobacteriati</taxon>
        <taxon>Methanobacteriota</taxon>
        <taxon>Stenosarchaea group</taxon>
        <taxon>Halobacteria</taxon>
        <taxon>Halobacteriales</taxon>
        <taxon>Haloferacaceae</taxon>
        <taxon>Halobellus</taxon>
    </lineage>
</organism>
<dbReference type="RefSeq" id="WP_185191433.1">
    <property type="nucleotide sequence ID" value="NZ_JACKXD010000001.1"/>
</dbReference>
<protein>
    <submittedName>
        <fullName evidence="1">Uncharacterized protein</fullName>
    </submittedName>
</protein>
<name>A0A7J9SDQ5_9EURY</name>
<accession>A0A7J9SDQ5</accession>